<organism evidence="1 2">
    <name type="scientific">Fusarium fujikuroi</name>
    <name type="common">Bakanae and foot rot disease fungus</name>
    <name type="synonym">Gibberella fujikuroi</name>
    <dbReference type="NCBI Taxonomy" id="5127"/>
    <lineage>
        <taxon>Eukaryota</taxon>
        <taxon>Fungi</taxon>
        <taxon>Dikarya</taxon>
        <taxon>Ascomycota</taxon>
        <taxon>Pezizomycotina</taxon>
        <taxon>Sordariomycetes</taxon>
        <taxon>Hypocreomycetidae</taxon>
        <taxon>Hypocreales</taxon>
        <taxon>Nectriaceae</taxon>
        <taxon>Fusarium</taxon>
        <taxon>Fusarium fujikuroi species complex</taxon>
    </lineage>
</organism>
<protein>
    <submittedName>
        <fullName evidence="1">Uncharacterized protein</fullName>
    </submittedName>
</protein>
<name>A0A9Q9RGS4_FUSFU</name>
<proteinExistence type="predicted"/>
<dbReference type="Proteomes" id="UP000760494">
    <property type="component" value="Unassembled WGS sequence"/>
</dbReference>
<dbReference type="EMBL" id="CABFJX010000046">
    <property type="protein sequence ID" value="VTT60774.1"/>
    <property type="molecule type" value="Genomic_DNA"/>
</dbReference>
<evidence type="ECO:0000313" key="1">
    <source>
        <dbReference type="EMBL" id="VTT60774.1"/>
    </source>
</evidence>
<evidence type="ECO:0000313" key="2">
    <source>
        <dbReference type="Proteomes" id="UP000760494"/>
    </source>
</evidence>
<gene>
    <name evidence="1" type="ORF">C2S_4280</name>
</gene>
<comment type="caution">
    <text evidence="1">The sequence shown here is derived from an EMBL/GenBank/DDBJ whole genome shotgun (WGS) entry which is preliminary data.</text>
</comment>
<dbReference type="AlphaFoldDB" id="A0A9Q9RGS4"/>
<reference evidence="1" key="1">
    <citation type="submission" date="2019-05" db="EMBL/GenBank/DDBJ databases">
        <authorList>
            <person name="Piombo E."/>
        </authorList>
    </citation>
    <scope>NUCLEOTIDE SEQUENCE</scope>
    <source>
        <strain evidence="1">C2S</strain>
    </source>
</reference>
<accession>A0A9Q9RGS4</accession>
<sequence>MGASSLVKRTIVAVKVKFLVVSARLAADGDPARRQMHTLKGLRCRAMGSDWLCAWHDATLCLILPRPVAPTLFLCLSNPCHCIQALCEPQEQKREPLTIAGCTVLSGTGTVIDRSHGFFESCHYTVLLESRIKVVGRRTMRLDGAENGAKTLQAHDTCSMLHATIEALSFVCLISRNVCLTTQRRHCDCDTVRMQAPSKMVALHNSTTKKCHAMPCQMPQVIRRWIR</sequence>